<dbReference type="SUPFAM" id="SSF51197">
    <property type="entry name" value="Clavaminate synthase-like"/>
    <property type="match status" value="1"/>
</dbReference>
<evidence type="ECO:0000313" key="1">
    <source>
        <dbReference type="EMBL" id="MFC5024894.1"/>
    </source>
</evidence>
<dbReference type="Proteomes" id="UP001595829">
    <property type="component" value="Unassembled WGS sequence"/>
</dbReference>
<dbReference type="EMBL" id="JBHSJD010000017">
    <property type="protein sequence ID" value="MFC5024894.1"/>
    <property type="molecule type" value="Genomic_DNA"/>
</dbReference>
<sequence length="268" mass="28935">MTRTVTLDPLFTAADAPAFTDRDLAHLAAGTLAAVRVPGFLDPATCREVTAALERLPTAPYDPRRVPTPVLRFGPALNDYRLPGGKLDAERYWPDAEAARRAWNRAGLRPDPVAVSLARLGATWGAAVVPATIDGRAVFGGTLRQIDSGLLMHYDDINREFPDGLFDQDVVAQLAFNLYTAVADGGGATSVWRHRWEPADEEYREAYGYGTGAVAHCQRVDLPPHVGDGLLFNPAHFHAVAANTGGGRRIAFAFFLGLTTTGQLVVWS</sequence>
<evidence type="ECO:0000313" key="2">
    <source>
        <dbReference type="Proteomes" id="UP001595829"/>
    </source>
</evidence>
<dbReference type="InterPro" id="IPR055091">
    <property type="entry name" value="WelO5-like"/>
</dbReference>
<keyword evidence="2" id="KW-1185">Reference proteome</keyword>
<accession>A0ABV9XIQ5</accession>
<comment type="caution">
    <text evidence="1">The sequence shown here is derived from an EMBL/GenBank/DDBJ whole genome shotgun (WGS) entry which is preliminary data.</text>
</comment>
<protein>
    <submittedName>
        <fullName evidence="1">Proline hydroxylase</fullName>
    </submittedName>
</protein>
<dbReference type="Gene3D" id="2.60.120.620">
    <property type="entry name" value="q2cbj1_9rhob like domain"/>
    <property type="match status" value="1"/>
</dbReference>
<dbReference type="Pfam" id="PF22814">
    <property type="entry name" value="WelO5"/>
    <property type="match status" value="1"/>
</dbReference>
<reference evidence="2" key="1">
    <citation type="journal article" date="2019" name="Int. J. Syst. Evol. Microbiol.">
        <title>The Global Catalogue of Microorganisms (GCM) 10K type strain sequencing project: providing services to taxonomists for standard genome sequencing and annotation.</title>
        <authorList>
            <consortium name="The Broad Institute Genomics Platform"/>
            <consortium name="The Broad Institute Genome Sequencing Center for Infectious Disease"/>
            <person name="Wu L."/>
            <person name="Ma J."/>
        </authorList>
    </citation>
    <scope>NUCLEOTIDE SEQUENCE [LARGE SCALE GENOMIC DNA]</scope>
    <source>
        <strain evidence="2">CGMCC 4.1648</strain>
    </source>
</reference>
<organism evidence="1 2">
    <name type="scientific">Streptomyces coeruleoprunus</name>
    <dbReference type="NCBI Taxonomy" id="285563"/>
    <lineage>
        <taxon>Bacteria</taxon>
        <taxon>Bacillati</taxon>
        <taxon>Actinomycetota</taxon>
        <taxon>Actinomycetes</taxon>
        <taxon>Kitasatosporales</taxon>
        <taxon>Streptomycetaceae</taxon>
        <taxon>Streptomyces</taxon>
    </lineage>
</organism>
<gene>
    <name evidence="1" type="ORF">ACFPM3_22475</name>
</gene>
<proteinExistence type="predicted"/>
<name>A0ABV9XIQ5_9ACTN</name>
<dbReference type="RefSeq" id="WP_345691139.1">
    <property type="nucleotide sequence ID" value="NZ_BAABIT010000001.1"/>
</dbReference>